<sequence length="114" mass="13077">MTPEVLIRRLMLTQPPIEGNLDCRARSFHSELCFDTTLSDFSPSSGTPSIYCRGPRSYCHPLHHRQMSWYSGARHIAKALRIPYEPARLEDYRVWTHPAQSDIVHIPSRGASSR</sequence>
<proteinExistence type="predicted"/>
<protein>
    <submittedName>
        <fullName evidence="1">Uncharacterized protein</fullName>
    </submittedName>
</protein>
<organism evidence="1 2">
    <name type="scientific">Vitis vinifera</name>
    <name type="common">Grape</name>
    <dbReference type="NCBI Taxonomy" id="29760"/>
    <lineage>
        <taxon>Eukaryota</taxon>
        <taxon>Viridiplantae</taxon>
        <taxon>Streptophyta</taxon>
        <taxon>Embryophyta</taxon>
        <taxon>Tracheophyta</taxon>
        <taxon>Spermatophyta</taxon>
        <taxon>Magnoliopsida</taxon>
        <taxon>eudicotyledons</taxon>
        <taxon>Gunneridae</taxon>
        <taxon>Pentapetalae</taxon>
        <taxon>rosids</taxon>
        <taxon>Vitales</taxon>
        <taxon>Vitaceae</taxon>
        <taxon>Viteae</taxon>
        <taxon>Vitis</taxon>
    </lineage>
</organism>
<dbReference type="EMBL" id="QGNW01002190">
    <property type="protein sequence ID" value="RVW23673.1"/>
    <property type="molecule type" value="Genomic_DNA"/>
</dbReference>
<dbReference type="Proteomes" id="UP000288805">
    <property type="component" value="Unassembled WGS sequence"/>
</dbReference>
<evidence type="ECO:0000313" key="1">
    <source>
        <dbReference type="EMBL" id="RVW23673.1"/>
    </source>
</evidence>
<gene>
    <name evidence="1" type="ORF">CK203_093981</name>
</gene>
<name>A0A438CKC4_VITVI</name>
<accession>A0A438CKC4</accession>
<evidence type="ECO:0000313" key="2">
    <source>
        <dbReference type="Proteomes" id="UP000288805"/>
    </source>
</evidence>
<dbReference type="AlphaFoldDB" id="A0A438CKC4"/>
<reference evidence="1 2" key="1">
    <citation type="journal article" date="2018" name="PLoS Genet.">
        <title>Population sequencing reveals clonal diversity and ancestral inbreeding in the grapevine cultivar Chardonnay.</title>
        <authorList>
            <person name="Roach M.J."/>
            <person name="Johnson D.L."/>
            <person name="Bohlmann J."/>
            <person name="van Vuuren H.J."/>
            <person name="Jones S.J."/>
            <person name="Pretorius I.S."/>
            <person name="Schmidt S.A."/>
            <person name="Borneman A.R."/>
        </authorList>
    </citation>
    <scope>NUCLEOTIDE SEQUENCE [LARGE SCALE GENOMIC DNA]</scope>
    <source>
        <strain evidence="2">cv. Chardonnay</strain>
        <tissue evidence="1">Leaf</tissue>
    </source>
</reference>
<comment type="caution">
    <text evidence="1">The sequence shown here is derived from an EMBL/GenBank/DDBJ whole genome shotgun (WGS) entry which is preliminary data.</text>
</comment>